<keyword evidence="1" id="KW-0472">Membrane</keyword>
<name>A0A1M6Q2T1_9GAMM</name>
<dbReference type="RefSeq" id="WP_072795476.1">
    <property type="nucleotide sequence ID" value="NZ_FRAQ01000001.1"/>
</dbReference>
<proteinExistence type="predicted"/>
<dbReference type="Proteomes" id="UP000184497">
    <property type="component" value="Unassembled WGS sequence"/>
</dbReference>
<gene>
    <name evidence="2" type="ORF">SAMN05216369_0657</name>
</gene>
<protein>
    <submittedName>
        <fullName evidence="2">Uncharacterized protein</fullName>
    </submittedName>
</protein>
<evidence type="ECO:0000256" key="1">
    <source>
        <dbReference type="SAM" id="Phobius"/>
    </source>
</evidence>
<evidence type="ECO:0000313" key="3">
    <source>
        <dbReference type="Proteomes" id="UP000184497"/>
    </source>
</evidence>
<dbReference type="OrthoDB" id="8704084at2"/>
<dbReference type="EMBL" id="FRAQ01000001">
    <property type="protein sequence ID" value="SHK14431.1"/>
    <property type="molecule type" value="Genomic_DNA"/>
</dbReference>
<keyword evidence="1" id="KW-1133">Transmembrane helix</keyword>
<evidence type="ECO:0000313" key="2">
    <source>
        <dbReference type="EMBL" id="SHK14431.1"/>
    </source>
</evidence>
<sequence length="122" mass="12936">MSKSLKAVLLSALVFPGIGHFSLKKPLQGSILSGITIVCIYFLLAAVVDIAQELALKIQSGEVPLDVIQISELVSQQLAGSNGQRVSIPSLLLVVCWVVGVIDSFRIGWSQGKTADTSSKKT</sequence>
<reference evidence="3" key="1">
    <citation type="submission" date="2016-11" db="EMBL/GenBank/DDBJ databases">
        <authorList>
            <person name="Varghese N."/>
            <person name="Submissions S."/>
        </authorList>
    </citation>
    <scope>NUCLEOTIDE SEQUENCE [LARGE SCALE GENOMIC DNA]</scope>
    <source>
        <strain evidence="3">CGMCC 1.10835</strain>
    </source>
</reference>
<organism evidence="2 3">
    <name type="scientific">Marinobacter antarcticus</name>
    <dbReference type="NCBI Taxonomy" id="564117"/>
    <lineage>
        <taxon>Bacteria</taxon>
        <taxon>Pseudomonadati</taxon>
        <taxon>Pseudomonadota</taxon>
        <taxon>Gammaproteobacteria</taxon>
        <taxon>Pseudomonadales</taxon>
        <taxon>Marinobacteraceae</taxon>
        <taxon>Marinobacter</taxon>
    </lineage>
</organism>
<accession>A0A1M6Q2T1</accession>
<feature type="transmembrane region" description="Helical" evidence="1">
    <location>
        <begin position="31"/>
        <end position="51"/>
    </location>
</feature>
<keyword evidence="3" id="KW-1185">Reference proteome</keyword>
<keyword evidence="1" id="KW-0812">Transmembrane</keyword>
<dbReference type="AlphaFoldDB" id="A0A1M6Q2T1"/>